<feature type="region of interest" description="Disordered" evidence="1">
    <location>
        <begin position="31"/>
        <end position="62"/>
    </location>
</feature>
<dbReference type="AlphaFoldDB" id="A0A382JY64"/>
<proteinExistence type="predicted"/>
<evidence type="ECO:0000256" key="1">
    <source>
        <dbReference type="SAM" id="MobiDB-lite"/>
    </source>
</evidence>
<dbReference type="EMBL" id="UINC01077377">
    <property type="protein sequence ID" value="SVC17444.1"/>
    <property type="molecule type" value="Genomic_DNA"/>
</dbReference>
<feature type="compositionally biased region" description="Polar residues" evidence="1">
    <location>
        <begin position="42"/>
        <end position="52"/>
    </location>
</feature>
<organism evidence="2">
    <name type="scientific">marine metagenome</name>
    <dbReference type="NCBI Taxonomy" id="408172"/>
    <lineage>
        <taxon>unclassified sequences</taxon>
        <taxon>metagenomes</taxon>
        <taxon>ecological metagenomes</taxon>
    </lineage>
</organism>
<gene>
    <name evidence="2" type="ORF">METZ01_LOCUS270298</name>
</gene>
<accession>A0A382JY64</accession>
<name>A0A382JY64_9ZZZZ</name>
<reference evidence="2" key="1">
    <citation type="submission" date="2018-05" db="EMBL/GenBank/DDBJ databases">
        <authorList>
            <person name="Lanie J.A."/>
            <person name="Ng W.-L."/>
            <person name="Kazmierczak K.M."/>
            <person name="Andrzejewski T.M."/>
            <person name="Davidsen T.M."/>
            <person name="Wayne K.J."/>
            <person name="Tettelin H."/>
            <person name="Glass J.I."/>
            <person name="Rusch D."/>
            <person name="Podicherti R."/>
            <person name="Tsui H.-C.T."/>
            <person name="Winkler M.E."/>
        </authorList>
    </citation>
    <scope>NUCLEOTIDE SEQUENCE</scope>
</reference>
<protein>
    <submittedName>
        <fullName evidence="2">Uncharacterized protein</fullName>
    </submittedName>
</protein>
<feature type="non-terminal residue" evidence="2">
    <location>
        <position position="231"/>
    </location>
</feature>
<evidence type="ECO:0000313" key="2">
    <source>
        <dbReference type="EMBL" id="SVC17444.1"/>
    </source>
</evidence>
<sequence>MNIALSIYPVGFCIVVAAAGLVSPTAAQQWEVPRTPEGNPDLQGNWSNQTMTPIERPEGQEPSLTWEEVAQREGRAAAAYESGSRPSDPDRLPLEVGAPVGGYNRVYLDPGMRVAIINGEPRSSLITDPPDGRRPRLTIEAQQIRDEVQVFMESFGPFDNPENRTLADRCIVGFGAHGGPPMTPNYGYNSNYTIVQTADHVMIHTEQVHDTRIIHLREPGPMPDHVRPWFG</sequence>